<dbReference type="EMBL" id="SOBG01000011">
    <property type="protein sequence ID" value="TDT67362.1"/>
    <property type="molecule type" value="Genomic_DNA"/>
</dbReference>
<dbReference type="InterPro" id="IPR003660">
    <property type="entry name" value="HAMP_dom"/>
</dbReference>
<name>A0AA46I4T1_9FUSO</name>
<feature type="domain" description="HAMP" evidence="4">
    <location>
        <begin position="336"/>
        <end position="374"/>
    </location>
</feature>
<dbReference type="SMART" id="SM00304">
    <property type="entry name" value="HAMP"/>
    <property type="match status" value="1"/>
</dbReference>
<dbReference type="SUPFAM" id="SSF158472">
    <property type="entry name" value="HAMP domain-like"/>
    <property type="match status" value="1"/>
</dbReference>
<evidence type="ECO:0000256" key="1">
    <source>
        <dbReference type="ARBA" id="ARBA00022801"/>
    </source>
</evidence>
<dbReference type="PANTHER" id="PTHR43156:SF9">
    <property type="entry name" value="HAMP DOMAIN-CONTAINING PROTEIN"/>
    <property type="match status" value="1"/>
</dbReference>
<reference evidence="5 6" key="1">
    <citation type="submission" date="2019-03" db="EMBL/GenBank/DDBJ databases">
        <title>Genomic Encyclopedia of Type Strains, Phase IV (KMG-IV): sequencing the most valuable type-strain genomes for metagenomic binning, comparative biology and taxonomic classification.</title>
        <authorList>
            <person name="Goeker M."/>
        </authorList>
    </citation>
    <scope>NUCLEOTIDE SEQUENCE [LARGE SCALE GENOMIC DNA]</scope>
    <source>
        <strain evidence="5 6">DSM 100055</strain>
    </source>
</reference>
<dbReference type="GO" id="GO:0016020">
    <property type="term" value="C:membrane"/>
    <property type="evidence" value="ECO:0007669"/>
    <property type="project" value="InterPro"/>
</dbReference>
<dbReference type="GO" id="GO:0007165">
    <property type="term" value="P:signal transduction"/>
    <property type="evidence" value="ECO:0007669"/>
    <property type="project" value="InterPro"/>
</dbReference>
<comment type="caution">
    <text evidence="5">The sequence shown here is derived from an EMBL/GenBank/DDBJ whole genome shotgun (WGS) entry which is preliminary data.</text>
</comment>
<evidence type="ECO:0000256" key="3">
    <source>
        <dbReference type="SAM" id="Phobius"/>
    </source>
</evidence>
<feature type="transmembrane region" description="Helical" evidence="3">
    <location>
        <begin position="12"/>
        <end position="31"/>
    </location>
</feature>
<gene>
    <name evidence="5" type="ORF">EV215_2040</name>
</gene>
<keyword evidence="3" id="KW-0472">Membrane</keyword>
<dbReference type="Gene3D" id="6.10.340.10">
    <property type="match status" value="1"/>
</dbReference>
<dbReference type="Gene3D" id="3.60.40.10">
    <property type="entry name" value="PPM-type phosphatase domain"/>
    <property type="match status" value="1"/>
</dbReference>
<dbReference type="PANTHER" id="PTHR43156">
    <property type="entry name" value="STAGE II SPORULATION PROTEIN E-RELATED"/>
    <property type="match status" value="1"/>
</dbReference>
<sequence length="655" mass="76729">MYIFNSLRKKLLFSILPILIISIYLLSFYHAKNTKKYLLEEYRVTQNQTENEIISYIYLIDSAYKMFEKKLNEELNKDILKFVNEYNKSSKDISKINLIEVSKYFKNKYDFYIIDENTTVIKSTENKALNFNFKKFNKKLGENIDFIRKNGKIYNERLRTNVMSGFLSTWVYKSTPDKKYLFELGYTANGLKDFINDLDPLNIIDKLKKINPIIKDIKIYDVFGYQFVSNGQNYAPTKKSKEIVELAKKYTKYTKEDNEYIENIIYINLNTGFNISDHSKIIAIQYDKSFINKRLKELNQFTYFAITISVIISIFIISIISFFVTHSLKKLKFISHELSNGNFNIKADIKSNDEIGDFAKTFNIMTAKLNDSFNQIKEQNKRIEEYNLTLEEKVKERTKEIRIKNEKIVSSVRYARKIQNYILPSKKFLKENFKDFFIIWQPKDVVGGDFYFGKKIEEIIYFAVIDCTGHGVPGAFMTMATSSFLNELITKEISPSEILNGLNHRIKTYFNKNSQKISDDGLDISLIKYNSVSKKSIFVGTKLSMYLSKNGVIKTFKGDRQSIGYIKSKDHYDYTEYKFDATSDTIIYLSTDGYTDQNGGPKNFGYSKKRLINDLDQIAHKPLDEQKKIIIENLKKWKGKETQRDDITLIGIKFK</sequence>
<keyword evidence="3" id="KW-1133">Transmembrane helix</keyword>
<dbReference type="AlphaFoldDB" id="A0AA46I4T1"/>
<evidence type="ECO:0000313" key="5">
    <source>
        <dbReference type="EMBL" id="TDT67362.1"/>
    </source>
</evidence>
<feature type="transmembrane region" description="Helical" evidence="3">
    <location>
        <begin position="301"/>
        <end position="324"/>
    </location>
</feature>
<evidence type="ECO:0000259" key="4">
    <source>
        <dbReference type="PROSITE" id="PS50885"/>
    </source>
</evidence>
<feature type="coiled-coil region" evidence="2">
    <location>
        <begin position="369"/>
        <end position="396"/>
    </location>
</feature>
<dbReference type="GO" id="GO:0016791">
    <property type="term" value="F:phosphatase activity"/>
    <property type="evidence" value="ECO:0007669"/>
    <property type="project" value="TreeGrafter"/>
</dbReference>
<evidence type="ECO:0000256" key="2">
    <source>
        <dbReference type="SAM" id="Coils"/>
    </source>
</evidence>
<dbReference type="InterPro" id="IPR052016">
    <property type="entry name" value="Bact_Sigma-Reg"/>
</dbReference>
<keyword evidence="3" id="KW-0812">Transmembrane</keyword>
<protein>
    <submittedName>
        <fullName evidence="5">Serine phosphatase RsbU (Regulator of sigma subunit)</fullName>
    </submittedName>
</protein>
<evidence type="ECO:0000313" key="6">
    <source>
        <dbReference type="Proteomes" id="UP000294678"/>
    </source>
</evidence>
<dbReference type="InterPro" id="IPR001932">
    <property type="entry name" value="PPM-type_phosphatase-like_dom"/>
</dbReference>
<dbReference type="RefSeq" id="WP_134113890.1">
    <property type="nucleotide sequence ID" value="NZ_SOBG01000011.1"/>
</dbReference>
<accession>A0AA46I4T1</accession>
<organism evidence="5 6">
    <name type="scientific">Hypnocyclicus thermotrophus</name>
    <dbReference type="NCBI Taxonomy" id="1627895"/>
    <lineage>
        <taxon>Bacteria</taxon>
        <taxon>Fusobacteriati</taxon>
        <taxon>Fusobacteriota</taxon>
        <taxon>Fusobacteriia</taxon>
        <taxon>Fusobacteriales</taxon>
        <taxon>Fusobacteriaceae</taxon>
        <taxon>Hypnocyclicus</taxon>
    </lineage>
</organism>
<proteinExistence type="predicted"/>
<dbReference type="CDD" id="cd06225">
    <property type="entry name" value="HAMP"/>
    <property type="match status" value="1"/>
</dbReference>
<dbReference type="PROSITE" id="PS50885">
    <property type="entry name" value="HAMP"/>
    <property type="match status" value="1"/>
</dbReference>
<dbReference type="Pfam" id="PF07228">
    <property type="entry name" value="SpoIIE"/>
    <property type="match status" value="1"/>
</dbReference>
<keyword evidence="2" id="KW-0175">Coiled coil</keyword>
<keyword evidence="6" id="KW-1185">Reference proteome</keyword>
<dbReference type="Proteomes" id="UP000294678">
    <property type="component" value="Unassembled WGS sequence"/>
</dbReference>
<keyword evidence="1" id="KW-0378">Hydrolase</keyword>
<dbReference type="InterPro" id="IPR036457">
    <property type="entry name" value="PPM-type-like_dom_sf"/>
</dbReference>